<dbReference type="PROSITE" id="PS00624">
    <property type="entry name" value="GMC_OXRED_2"/>
    <property type="match status" value="1"/>
</dbReference>
<dbReference type="Gene3D" id="3.50.50.60">
    <property type="entry name" value="FAD/NAD(P)-binding domain"/>
    <property type="match status" value="1"/>
</dbReference>
<comment type="similarity">
    <text evidence="1 3">Belongs to the GMC oxidoreductase family.</text>
</comment>
<evidence type="ECO:0000313" key="7">
    <source>
        <dbReference type="Proteomes" id="UP001295740"/>
    </source>
</evidence>
<evidence type="ECO:0000256" key="2">
    <source>
        <dbReference type="PIRSR" id="PIRSR000137-2"/>
    </source>
</evidence>
<sequence>MTMPSPNESRKLLWDYIFVGGGLSASVVATRLHKYEPRLKILIVEAGPNVNNRSYLSGPRYANLLGGDFDWKDHSTKQSWLEGRTVDLPGGKALGGSTVINGAGWVRGDKFDYDAWGSATGDARWSYDGQLPFMRKSEKLFSETMNPDKHGLDGPMSIQSVTSKNRTFPLRDYALQAWAKVGIDALPVLDGNAGNPLGVAELQENRENGQRQVAAAAYPLDGIEVMTDTMVEKVLIENGAGEEGGLTAVGILLANGDEIRGREVIVAAGAIRSPQVLMLSGIGPAADLAKHDIPILLDNPEVGNNLADHGIAWHPWKVKDLAVGRALGSSNPVFNEPQYGWVFPFDFVVSTDVPKEGLAAAIAEDEGAIPDPATHPLLAHARTFVEHVLMYAGAVDGSLVTFGIITMLPTARGSIRLASAHGQDAPLIDPNYLGTAVDRYVAREAVKLQIRYAGSYATVIGREILDGEAGAPGFDEVLSIDSTDEYIDARIRAGLG</sequence>
<feature type="domain" description="Glucose-methanol-choline oxidoreductase N-terminal" evidence="5">
    <location>
        <begin position="269"/>
        <end position="283"/>
    </location>
</feature>
<dbReference type="AlphaFoldDB" id="A0AAI8VF35"/>
<comment type="caution">
    <text evidence="6">The sequence shown here is derived from an EMBL/GenBank/DDBJ whole genome shotgun (WGS) entry which is preliminary data.</text>
</comment>
<dbReference type="PANTHER" id="PTHR11552:SF123">
    <property type="entry name" value="GMC OXIDOREDUCTASE (AFU_ORTHOLOGUE AFUA_2G01770)-RELATED"/>
    <property type="match status" value="1"/>
</dbReference>
<dbReference type="PANTHER" id="PTHR11552">
    <property type="entry name" value="GLUCOSE-METHANOL-CHOLINE GMC OXIDOREDUCTASE"/>
    <property type="match status" value="1"/>
</dbReference>
<dbReference type="Pfam" id="PF00732">
    <property type="entry name" value="GMC_oxred_N"/>
    <property type="match status" value="1"/>
</dbReference>
<feature type="binding site" evidence="2">
    <location>
        <position position="231"/>
    </location>
    <ligand>
        <name>FAD</name>
        <dbReference type="ChEBI" id="CHEBI:57692"/>
    </ligand>
</feature>
<dbReference type="SUPFAM" id="SSF54373">
    <property type="entry name" value="FAD-linked reductases, C-terminal domain"/>
    <property type="match status" value="1"/>
</dbReference>
<proteinExistence type="inferred from homology"/>
<evidence type="ECO:0000259" key="4">
    <source>
        <dbReference type="PROSITE" id="PS00623"/>
    </source>
</evidence>
<dbReference type="PIRSF" id="PIRSF000137">
    <property type="entry name" value="Alcohol_oxidase"/>
    <property type="match status" value="1"/>
</dbReference>
<dbReference type="InterPro" id="IPR012132">
    <property type="entry name" value="GMC_OxRdtase"/>
</dbReference>
<dbReference type="EMBL" id="CAUWAG010000006">
    <property type="protein sequence ID" value="CAJ2503739.1"/>
    <property type="molecule type" value="Genomic_DNA"/>
</dbReference>
<evidence type="ECO:0000259" key="5">
    <source>
        <dbReference type="PROSITE" id="PS00624"/>
    </source>
</evidence>
<evidence type="ECO:0000256" key="1">
    <source>
        <dbReference type="ARBA" id="ARBA00010790"/>
    </source>
</evidence>
<keyword evidence="7" id="KW-1185">Reference proteome</keyword>
<feature type="domain" description="Glucose-methanol-choline oxidoreductase N-terminal" evidence="4">
    <location>
        <begin position="91"/>
        <end position="114"/>
    </location>
</feature>
<dbReference type="GO" id="GO:0050660">
    <property type="term" value="F:flavin adenine dinucleotide binding"/>
    <property type="evidence" value="ECO:0007669"/>
    <property type="project" value="InterPro"/>
</dbReference>
<organism evidence="6 7">
    <name type="scientific">Anthostomella pinea</name>
    <dbReference type="NCBI Taxonomy" id="933095"/>
    <lineage>
        <taxon>Eukaryota</taxon>
        <taxon>Fungi</taxon>
        <taxon>Dikarya</taxon>
        <taxon>Ascomycota</taxon>
        <taxon>Pezizomycotina</taxon>
        <taxon>Sordariomycetes</taxon>
        <taxon>Xylariomycetidae</taxon>
        <taxon>Xylariales</taxon>
        <taxon>Xylariaceae</taxon>
        <taxon>Anthostomella</taxon>
    </lineage>
</organism>
<dbReference type="InterPro" id="IPR036188">
    <property type="entry name" value="FAD/NAD-bd_sf"/>
</dbReference>
<evidence type="ECO:0000256" key="3">
    <source>
        <dbReference type="RuleBase" id="RU003968"/>
    </source>
</evidence>
<comment type="cofactor">
    <cofactor evidence="2">
        <name>FAD</name>
        <dbReference type="ChEBI" id="CHEBI:57692"/>
    </cofactor>
</comment>
<protein>
    <submittedName>
        <fullName evidence="6">Uu.00g111330.m01.CDS01</fullName>
    </submittedName>
</protein>
<dbReference type="SUPFAM" id="SSF51905">
    <property type="entry name" value="FAD/NAD(P)-binding domain"/>
    <property type="match status" value="1"/>
</dbReference>
<gene>
    <name evidence="6" type="ORF">KHLLAP_LOCUS4207</name>
</gene>
<keyword evidence="2 3" id="KW-0274">FAD</keyword>
<reference evidence="6" key="1">
    <citation type="submission" date="2023-10" db="EMBL/GenBank/DDBJ databases">
        <authorList>
            <person name="Hackl T."/>
        </authorList>
    </citation>
    <scope>NUCLEOTIDE SEQUENCE</scope>
</reference>
<dbReference type="Gene3D" id="3.30.560.10">
    <property type="entry name" value="Glucose Oxidase, domain 3"/>
    <property type="match status" value="1"/>
</dbReference>
<dbReference type="Proteomes" id="UP001295740">
    <property type="component" value="Unassembled WGS sequence"/>
</dbReference>
<keyword evidence="3" id="KW-0285">Flavoprotein</keyword>
<dbReference type="GO" id="GO:0016614">
    <property type="term" value="F:oxidoreductase activity, acting on CH-OH group of donors"/>
    <property type="evidence" value="ECO:0007669"/>
    <property type="project" value="InterPro"/>
</dbReference>
<name>A0AAI8VF35_9PEZI</name>
<dbReference type="InterPro" id="IPR000172">
    <property type="entry name" value="GMC_OxRdtase_N"/>
</dbReference>
<accession>A0AAI8VF35</accession>
<evidence type="ECO:0000313" key="6">
    <source>
        <dbReference type="EMBL" id="CAJ2503739.1"/>
    </source>
</evidence>
<dbReference type="PROSITE" id="PS00623">
    <property type="entry name" value="GMC_OXRED_1"/>
    <property type="match status" value="1"/>
</dbReference>